<evidence type="ECO:0000313" key="2">
    <source>
        <dbReference type="EMBL" id="PFK47755.1"/>
    </source>
</evidence>
<dbReference type="Proteomes" id="UP000242656">
    <property type="component" value="Unassembled WGS sequence"/>
</dbReference>
<dbReference type="AlphaFoldDB" id="A0A2B0N375"/>
<feature type="domain" description="N-acetyltransferase" evidence="1">
    <location>
        <begin position="7"/>
        <end position="152"/>
    </location>
</feature>
<evidence type="ECO:0000313" key="3">
    <source>
        <dbReference type="Proteomes" id="UP000242656"/>
    </source>
</evidence>
<keyword evidence="2" id="KW-0808">Transferase</keyword>
<dbReference type="InterPro" id="IPR050276">
    <property type="entry name" value="MshD_Acetyltransferase"/>
</dbReference>
<dbReference type="CDD" id="cd04301">
    <property type="entry name" value="NAT_SF"/>
    <property type="match status" value="1"/>
</dbReference>
<proteinExistence type="predicted"/>
<dbReference type="Gene3D" id="3.40.630.30">
    <property type="match status" value="1"/>
</dbReference>
<organism evidence="2 3">
    <name type="scientific">Bacillus cereus</name>
    <dbReference type="NCBI Taxonomy" id="1396"/>
    <lineage>
        <taxon>Bacteria</taxon>
        <taxon>Bacillati</taxon>
        <taxon>Bacillota</taxon>
        <taxon>Bacilli</taxon>
        <taxon>Bacillales</taxon>
        <taxon>Bacillaceae</taxon>
        <taxon>Bacillus</taxon>
        <taxon>Bacillus cereus group</taxon>
    </lineage>
</organism>
<dbReference type="PROSITE" id="PS51186">
    <property type="entry name" value="GNAT"/>
    <property type="match status" value="1"/>
</dbReference>
<protein>
    <submittedName>
        <fullName evidence="2">GNAT family N-acetyltransferase</fullName>
    </submittedName>
</protein>
<name>A0A2B0N375_BACCE</name>
<dbReference type="InterPro" id="IPR016181">
    <property type="entry name" value="Acyl_CoA_acyltransferase"/>
</dbReference>
<gene>
    <name evidence="2" type="ORF">COI93_01020</name>
</gene>
<dbReference type="EMBL" id="NUWN01000004">
    <property type="protein sequence ID" value="PFK47755.1"/>
    <property type="molecule type" value="Genomic_DNA"/>
</dbReference>
<dbReference type="PANTHER" id="PTHR43617">
    <property type="entry name" value="L-AMINO ACID N-ACETYLTRANSFERASE"/>
    <property type="match status" value="1"/>
</dbReference>
<evidence type="ECO:0000259" key="1">
    <source>
        <dbReference type="PROSITE" id="PS51186"/>
    </source>
</evidence>
<comment type="caution">
    <text evidence="2">The sequence shown here is derived from an EMBL/GenBank/DDBJ whole genome shotgun (WGS) entry which is preliminary data.</text>
</comment>
<dbReference type="SUPFAM" id="SSF55729">
    <property type="entry name" value="Acyl-CoA N-acyltransferases (Nat)"/>
    <property type="match status" value="1"/>
</dbReference>
<dbReference type="PANTHER" id="PTHR43617:SF34">
    <property type="entry name" value="PUTATIVE-RELATED"/>
    <property type="match status" value="1"/>
</dbReference>
<reference evidence="2 3" key="1">
    <citation type="submission" date="2017-09" db="EMBL/GenBank/DDBJ databases">
        <title>Large-scale bioinformatics analysis of Bacillus genomes uncovers conserved roles of natural products in bacterial physiology.</title>
        <authorList>
            <consortium name="Agbiome Team Llc"/>
            <person name="Bleich R.M."/>
            <person name="Grubbs K.J."/>
            <person name="Santa Maria K.C."/>
            <person name="Allen S.E."/>
            <person name="Farag S."/>
            <person name="Shank E.A."/>
            <person name="Bowers A."/>
        </authorList>
    </citation>
    <scope>NUCLEOTIDE SEQUENCE [LARGE SCALE GENOMIC DNA]</scope>
    <source>
        <strain evidence="2 3">AFS083043</strain>
    </source>
</reference>
<dbReference type="GO" id="GO:0016747">
    <property type="term" value="F:acyltransferase activity, transferring groups other than amino-acyl groups"/>
    <property type="evidence" value="ECO:0007669"/>
    <property type="project" value="InterPro"/>
</dbReference>
<dbReference type="Pfam" id="PF00583">
    <property type="entry name" value="Acetyltransf_1"/>
    <property type="match status" value="1"/>
</dbReference>
<dbReference type="InterPro" id="IPR000182">
    <property type="entry name" value="GNAT_dom"/>
</dbReference>
<dbReference type="RefSeq" id="WP_098489321.1">
    <property type="nucleotide sequence ID" value="NZ_NUWN01000004.1"/>
</dbReference>
<accession>A0A2B0N375</accession>
<sequence>MGGLFPLVIYLVQHRVVFVSFYSVIPTLFNPSSVAIALAKAYVRPDNRIIEPYGIYHNEKIVGFFNLHYTPHSKDDFWLFHFFIDKKFQRKGLGAAAIKELIKHIKTNHSSCHRIRLTVHPENHSGQTFYKKLGFTDDNIFTYDEFTYSICI</sequence>